<dbReference type="KEGG" id="asip:AQUSIP_23050"/>
<sequence>MRYGNKVLPALLINALIVLPSFAANNFTVDCPGQIQVQQAAAAAYAGWRSLQAPAQYYLSGVTFYSGKPEEMASLKPEEFKKFQSTWRFSPDDQIYLVCEYNQTSIQLTRALPVHTKACTVQYNGSTRVSSGGFIPKQIRCALTKMT</sequence>
<feature type="chain" id="PRO_5023134094" evidence="1">
    <location>
        <begin position="24"/>
        <end position="147"/>
    </location>
</feature>
<proteinExistence type="predicted"/>
<name>A0A5E4PKC4_9COXI</name>
<dbReference type="InterPro" id="IPR049973">
    <property type="entry name" value="STY0301-like"/>
</dbReference>
<evidence type="ECO:0000313" key="3">
    <source>
        <dbReference type="Proteomes" id="UP000324194"/>
    </source>
</evidence>
<keyword evidence="3" id="KW-1185">Reference proteome</keyword>
<evidence type="ECO:0000256" key="1">
    <source>
        <dbReference type="SAM" id="SignalP"/>
    </source>
</evidence>
<gene>
    <name evidence="2" type="ORF">AQUSIP_23050</name>
</gene>
<dbReference type="RefSeq" id="WP_148340385.1">
    <property type="nucleotide sequence ID" value="NZ_LR699120.1"/>
</dbReference>
<organism evidence="2 3">
    <name type="scientific">Aquicella siphonis</name>
    <dbReference type="NCBI Taxonomy" id="254247"/>
    <lineage>
        <taxon>Bacteria</taxon>
        <taxon>Pseudomonadati</taxon>
        <taxon>Pseudomonadota</taxon>
        <taxon>Gammaproteobacteria</taxon>
        <taxon>Legionellales</taxon>
        <taxon>Coxiellaceae</taxon>
        <taxon>Aquicella</taxon>
    </lineage>
</organism>
<dbReference type="Proteomes" id="UP000324194">
    <property type="component" value="Chromosome 2"/>
</dbReference>
<dbReference type="OrthoDB" id="8756528at2"/>
<evidence type="ECO:0000313" key="2">
    <source>
        <dbReference type="EMBL" id="VVC76978.1"/>
    </source>
</evidence>
<keyword evidence="1" id="KW-0732">Signal</keyword>
<protein>
    <submittedName>
        <fullName evidence="2">Uncharacterized protein</fullName>
    </submittedName>
</protein>
<reference evidence="2 3" key="1">
    <citation type="submission" date="2019-08" db="EMBL/GenBank/DDBJ databases">
        <authorList>
            <person name="Guy L."/>
        </authorList>
    </citation>
    <scope>NUCLEOTIDE SEQUENCE [LARGE SCALE GENOMIC DNA]</scope>
    <source>
        <strain evidence="2 3">SGT-108</strain>
    </source>
</reference>
<accession>A0A5E4PKC4</accession>
<dbReference type="NCBIfam" id="NF042415">
    <property type="entry name" value="STY0301_fam"/>
    <property type="match status" value="1"/>
</dbReference>
<dbReference type="AlphaFoldDB" id="A0A5E4PKC4"/>
<dbReference type="EMBL" id="LR699120">
    <property type="protein sequence ID" value="VVC76978.1"/>
    <property type="molecule type" value="Genomic_DNA"/>
</dbReference>
<feature type="signal peptide" evidence="1">
    <location>
        <begin position="1"/>
        <end position="23"/>
    </location>
</feature>